<name>A0A4U5MJ57_STECR</name>
<dbReference type="Proteomes" id="UP000298663">
    <property type="component" value="Unassembled WGS sequence"/>
</dbReference>
<proteinExistence type="predicted"/>
<keyword evidence="1" id="KW-0732">Signal</keyword>
<protein>
    <submittedName>
        <fullName evidence="2">Uncharacterized protein</fullName>
    </submittedName>
</protein>
<reference evidence="2 3" key="2">
    <citation type="journal article" date="2019" name="G3 (Bethesda)">
        <title>Hybrid Assembly of the Genome of the Entomopathogenic Nematode Steinernema carpocapsae Identifies the X-Chromosome.</title>
        <authorList>
            <person name="Serra L."/>
            <person name="Macchietto M."/>
            <person name="Macias-Munoz A."/>
            <person name="McGill C.J."/>
            <person name="Rodriguez I.M."/>
            <person name="Rodriguez B."/>
            <person name="Murad R."/>
            <person name="Mortazavi A."/>
        </authorList>
    </citation>
    <scope>NUCLEOTIDE SEQUENCE [LARGE SCALE GENOMIC DNA]</scope>
    <source>
        <strain evidence="2 3">ALL</strain>
    </source>
</reference>
<feature type="signal peptide" evidence="1">
    <location>
        <begin position="1"/>
        <end position="19"/>
    </location>
</feature>
<evidence type="ECO:0000313" key="3">
    <source>
        <dbReference type="Proteomes" id="UP000298663"/>
    </source>
</evidence>
<gene>
    <name evidence="2" type="ORF">L596_021571</name>
</gene>
<dbReference type="EMBL" id="AZBU02000007">
    <property type="protein sequence ID" value="TKR69406.1"/>
    <property type="molecule type" value="Genomic_DNA"/>
</dbReference>
<organism evidence="2 3">
    <name type="scientific">Steinernema carpocapsae</name>
    <name type="common">Entomopathogenic nematode</name>
    <dbReference type="NCBI Taxonomy" id="34508"/>
    <lineage>
        <taxon>Eukaryota</taxon>
        <taxon>Metazoa</taxon>
        <taxon>Ecdysozoa</taxon>
        <taxon>Nematoda</taxon>
        <taxon>Chromadorea</taxon>
        <taxon>Rhabditida</taxon>
        <taxon>Tylenchina</taxon>
        <taxon>Panagrolaimomorpha</taxon>
        <taxon>Strongyloidoidea</taxon>
        <taxon>Steinernematidae</taxon>
        <taxon>Steinernema</taxon>
    </lineage>
</organism>
<reference evidence="2 3" key="1">
    <citation type="journal article" date="2015" name="Genome Biol.">
        <title>Comparative genomics of Steinernema reveals deeply conserved gene regulatory networks.</title>
        <authorList>
            <person name="Dillman A.R."/>
            <person name="Macchietto M."/>
            <person name="Porter C.F."/>
            <person name="Rogers A."/>
            <person name="Williams B."/>
            <person name="Antoshechkin I."/>
            <person name="Lee M.M."/>
            <person name="Goodwin Z."/>
            <person name="Lu X."/>
            <person name="Lewis E.E."/>
            <person name="Goodrich-Blair H."/>
            <person name="Stock S.P."/>
            <person name="Adams B.J."/>
            <person name="Sternberg P.W."/>
            <person name="Mortazavi A."/>
        </authorList>
    </citation>
    <scope>NUCLEOTIDE SEQUENCE [LARGE SCALE GENOMIC DNA]</scope>
    <source>
        <strain evidence="2 3">ALL</strain>
    </source>
</reference>
<accession>A0A4U5MJ57</accession>
<keyword evidence="3" id="KW-1185">Reference proteome</keyword>
<feature type="chain" id="PRO_5020988540" evidence="1">
    <location>
        <begin position="20"/>
        <end position="97"/>
    </location>
</feature>
<dbReference type="AlphaFoldDB" id="A0A4U5MJ57"/>
<evidence type="ECO:0000313" key="2">
    <source>
        <dbReference type="EMBL" id="TKR69406.1"/>
    </source>
</evidence>
<comment type="caution">
    <text evidence="2">The sequence shown here is derived from an EMBL/GenBank/DDBJ whole genome shotgun (WGS) entry which is preliminary data.</text>
</comment>
<sequence length="97" mass="11143">MRWELVSFLLFLCGHLILGSNVTQNTILCGKILKDFYEDETYAAYWSNKTSTYVKINHSHEDCGSRNLAQLCQAFPDVTTTTLLKGQTWAVDYTDRK</sequence>
<evidence type="ECO:0000256" key="1">
    <source>
        <dbReference type="SAM" id="SignalP"/>
    </source>
</evidence>